<dbReference type="GO" id="GO:0006355">
    <property type="term" value="P:regulation of DNA-templated transcription"/>
    <property type="evidence" value="ECO:0007669"/>
    <property type="project" value="InterPro"/>
</dbReference>
<sequence length="73" mass="7894">MRTTVNLDDDVAAALTALRSERSLTLSEAVNQAVREGLARPSSRARFHQRSADLGIRVDVSNIGDVLDALDES</sequence>
<evidence type="ECO:0000313" key="2">
    <source>
        <dbReference type="EMBL" id="CAB4990495.1"/>
    </source>
</evidence>
<accession>A0A6J7NDW5</accession>
<protein>
    <submittedName>
        <fullName evidence="2">Unannotated protein</fullName>
    </submittedName>
</protein>
<dbReference type="EMBL" id="CAFBOZ010000001">
    <property type="protein sequence ID" value="CAB4990495.1"/>
    <property type="molecule type" value="Genomic_DNA"/>
</dbReference>
<name>A0A6J7NDW5_9ZZZZ</name>
<dbReference type="InterPro" id="IPR002145">
    <property type="entry name" value="CopG"/>
</dbReference>
<proteinExistence type="predicted"/>
<dbReference type="AlphaFoldDB" id="A0A6J7NDW5"/>
<feature type="domain" description="Ribbon-helix-helix protein CopG" evidence="1">
    <location>
        <begin position="1"/>
        <end position="40"/>
    </location>
</feature>
<dbReference type="CDD" id="cd21631">
    <property type="entry name" value="RHH_CopG_NikR-like"/>
    <property type="match status" value="1"/>
</dbReference>
<organism evidence="2">
    <name type="scientific">freshwater metagenome</name>
    <dbReference type="NCBI Taxonomy" id="449393"/>
    <lineage>
        <taxon>unclassified sequences</taxon>
        <taxon>metagenomes</taxon>
        <taxon>ecological metagenomes</taxon>
    </lineage>
</organism>
<dbReference type="Pfam" id="PF01402">
    <property type="entry name" value="RHH_1"/>
    <property type="match status" value="1"/>
</dbReference>
<gene>
    <name evidence="2" type="ORF">UFOPK3992_00014</name>
</gene>
<reference evidence="2" key="1">
    <citation type="submission" date="2020-05" db="EMBL/GenBank/DDBJ databases">
        <authorList>
            <person name="Chiriac C."/>
            <person name="Salcher M."/>
            <person name="Ghai R."/>
            <person name="Kavagutti S V."/>
        </authorList>
    </citation>
    <scope>NUCLEOTIDE SEQUENCE</scope>
</reference>
<evidence type="ECO:0000259" key="1">
    <source>
        <dbReference type="Pfam" id="PF01402"/>
    </source>
</evidence>